<gene>
    <name evidence="2" type="ORF">BC353_09990</name>
</gene>
<evidence type="ECO:0000256" key="1">
    <source>
        <dbReference type="SAM" id="SignalP"/>
    </source>
</evidence>
<dbReference type="AlphaFoldDB" id="A0A395TYM5"/>
<evidence type="ECO:0000313" key="3">
    <source>
        <dbReference type="Proteomes" id="UP000266701"/>
    </source>
</evidence>
<dbReference type="Proteomes" id="UP000266701">
    <property type="component" value="Unassembled WGS sequence"/>
</dbReference>
<feature type="chain" id="PRO_5030071429" evidence="1">
    <location>
        <begin position="19"/>
        <end position="458"/>
    </location>
</feature>
<protein>
    <submittedName>
        <fullName evidence="2">Pilus assembly protein</fullName>
    </submittedName>
</protein>
<reference evidence="2 3" key="1">
    <citation type="journal article" date="2017" name="Emerg. Infect. Dis.">
        <title>Carbapenemase VCC-1-Producing Vibrio cholerae in Coastal Waters of Germany.</title>
        <authorList>
            <person name="Hammerl J.A."/>
            <person name="Jackel C."/>
            <person name="Bortolaia V."/>
            <person name="Schwartz K."/>
            <person name="Bier N."/>
            <person name="Hendriksen R.S."/>
            <person name="Guerra B."/>
            <person name="Strauch E."/>
        </authorList>
    </citation>
    <scope>NUCLEOTIDE SEQUENCE [LARGE SCALE GENOMIC DNA]</scope>
    <source>
        <strain evidence="2 3">VN-2825</strain>
    </source>
</reference>
<dbReference type="InterPro" id="IPR010927">
    <property type="entry name" value="T4SS_TraH"/>
</dbReference>
<keyword evidence="1" id="KW-0732">Signal</keyword>
<organism evidence="2 3">
    <name type="scientific">Vibrio cholerae</name>
    <dbReference type="NCBI Taxonomy" id="666"/>
    <lineage>
        <taxon>Bacteria</taxon>
        <taxon>Pseudomonadati</taxon>
        <taxon>Pseudomonadota</taxon>
        <taxon>Gammaproteobacteria</taxon>
        <taxon>Vibrionales</taxon>
        <taxon>Vibrionaceae</taxon>
        <taxon>Vibrio</taxon>
    </lineage>
</organism>
<comment type="caution">
    <text evidence="2">The sequence shown here is derived from an EMBL/GenBank/DDBJ whole genome shotgun (WGS) entry which is preliminary data.</text>
</comment>
<accession>A0A395TYM5</accession>
<proteinExistence type="predicted"/>
<feature type="signal peptide" evidence="1">
    <location>
        <begin position="1"/>
        <end position="18"/>
    </location>
</feature>
<dbReference type="RefSeq" id="WP_088412234.1">
    <property type="nucleotide sequence ID" value="NZ_JACTGM010000015.1"/>
</dbReference>
<name>A0A395TYM5_VIBCL</name>
<dbReference type="EMBL" id="MCBA01000067">
    <property type="protein sequence ID" value="RGP89881.1"/>
    <property type="molecule type" value="Genomic_DNA"/>
</dbReference>
<dbReference type="Pfam" id="PF06122">
    <property type="entry name" value="TraH"/>
    <property type="match status" value="1"/>
</dbReference>
<evidence type="ECO:0000313" key="2">
    <source>
        <dbReference type="EMBL" id="RGP89881.1"/>
    </source>
</evidence>
<sequence length="458" mass="50771">MKPLLISILCMASYGVSAADWVDDWFDNAVYDKPSSYNSQKRGYYSAGGFSARVNSTTDYPISITPPRLNVGCGGIDAFLGGVSFLDKDFLVDKTQAIMQAAPYVALDMAMKTMCKECSDTLAKAEQAVNFLNGLQINECQMAKPIVTAALDKNPEALKGLWTEMTGTQDLDEAKTRMWGETTNDIKAANGTPTTDLKALTDGCPVEFKEIFKNGSVIERVSEKLGMKDYADTIRGYIGDVIIYSGSSDKIPQSRRMMRCGENDDVSIDDMLHGRSYIKNAAGVCSRSSSGGVYSIVESKLTKISAAIGKGDRISSQDEKFIFATPYLPVYSMLMQASMENTSNEMISILTDLVALHYTYIIFNDLYRNADFALRKAEEMMNEPGGNPGSTKKCRTDLYLPAISKFKDVLAETTERRTVMEQKYNARLKEIQNNLDFSDTIRAREERYRKESATIGVK</sequence>